<protein>
    <recommendedName>
        <fullName evidence="3">Encoded protein</fullName>
    </recommendedName>
</protein>
<name>A0ABQ7GY42_DUNSA</name>
<accession>A0ABQ7GY42</accession>
<comment type="caution">
    <text evidence="1">The sequence shown here is derived from an EMBL/GenBank/DDBJ whole genome shotgun (WGS) entry which is preliminary data.</text>
</comment>
<evidence type="ECO:0008006" key="3">
    <source>
        <dbReference type="Google" id="ProtNLM"/>
    </source>
</evidence>
<gene>
    <name evidence="1" type="ORF">DUNSADRAFT_596</name>
</gene>
<dbReference type="EMBL" id="MU069541">
    <property type="protein sequence ID" value="KAF5839525.1"/>
    <property type="molecule type" value="Genomic_DNA"/>
</dbReference>
<organism evidence="1 2">
    <name type="scientific">Dunaliella salina</name>
    <name type="common">Green alga</name>
    <name type="synonym">Protococcus salinus</name>
    <dbReference type="NCBI Taxonomy" id="3046"/>
    <lineage>
        <taxon>Eukaryota</taxon>
        <taxon>Viridiplantae</taxon>
        <taxon>Chlorophyta</taxon>
        <taxon>core chlorophytes</taxon>
        <taxon>Chlorophyceae</taxon>
        <taxon>CS clade</taxon>
        <taxon>Chlamydomonadales</taxon>
        <taxon>Dunaliellaceae</taxon>
        <taxon>Dunaliella</taxon>
    </lineage>
</organism>
<dbReference type="Proteomes" id="UP000815325">
    <property type="component" value="Unassembled WGS sequence"/>
</dbReference>
<evidence type="ECO:0000313" key="1">
    <source>
        <dbReference type="EMBL" id="KAF5839525.1"/>
    </source>
</evidence>
<reference evidence="1" key="1">
    <citation type="submission" date="2017-08" db="EMBL/GenBank/DDBJ databases">
        <authorList>
            <person name="Polle J.E."/>
            <person name="Barry K."/>
            <person name="Cushman J."/>
            <person name="Schmutz J."/>
            <person name="Tran D."/>
            <person name="Hathwaick L.T."/>
            <person name="Yim W.C."/>
            <person name="Jenkins J."/>
            <person name="Mckie-Krisberg Z.M."/>
            <person name="Prochnik S."/>
            <person name="Lindquist E."/>
            <person name="Dockter R.B."/>
            <person name="Adam C."/>
            <person name="Molina H."/>
            <person name="Bunkerborg J."/>
            <person name="Jin E."/>
            <person name="Buchheim M."/>
            <person name="Magnuson J."/>
        </authorList>
    </citation>
    <scope>NUCLEOTIDE SEQUENCE</scope>
    <source>
        <strain evidence="1">CCAP 19/18</strain>
    </source>
</reference>
<evidence type="ECO:0000313" key="2">
    <source>
        <dbReference type="Proteomes" id="UP000815325"/>
    </source>
</evidence>
<proteinExistence type="predicted"/>
<sequence length="85" mass="9774">MTSAAPPVRSGWRSCMGTCKPHHIELAPDLLHTDPWWPSKYMQVVNRPWSRGYTSFEVVFWRQVCVSKSVHSVPVCSPHIEALFH</sequence>
<keyword evidence="2" id="KW-1185">Reference proteome</keyword>